<dbReference type="PANTHER" id="PTHR30598">
    <property type="entry name" value="NITRATE REDUCTASE PRIVATE CHAPERONE, REDOX ENZYME MATURATION PROTEIN REMP FAMILY"/>
    <property type="match status" value="1"/>
</dbReference>
<comment type="caution">
    <text evidence="15">The sequence shown here is derived from an EMBL/GenBank/DDBJ whole genome shotgun (WGS) entry which is preliminary data.</text>
</comment>
<keyword evidence="5 13" id="KW-0812">Transmembrane</keyword>
<evidence type="ECO:0000256" key="3">
    <source>
        <dbReference type="ARBA" id="ARBA00022475"/>
    </source>
</evidence>
<organism evidence="15 16">
    <name type="scientific">Mesobacillus maritimus</name>
    <dbReference type="NCBI Taxonomy" id="1643336"/>
    <lineage>
        <taxon>Bacteria</taxon>
        <taxon>Bacillati</taxon>
        <taxon>Bacillota</taxon>
        <taxon>Bacilli</taxon>
        <taxon>Bacillales</taxon>
        <taxon>Bacillaceae</taxon>
        <taxon>Mesobacillus</taxon>
    </lineage>
</organism>
<evidence type="ECO:0000256" key="2">
    <source>
        <dbReference type="ARBA" id="ARBA00022448"/>
    </source>
</evidence>
<protein>
    <submittedName>
        <fullName evidence="15">Respiratory nitrate reductase subunit gamma</fullName>
        <ecNumber evidence="15">1.7.99.4</ecNumber>
    </submittedName>
</protein>
<feature type="transmembrane region" description="Helical" evidence="13">
    <location>
        <begin position="129"/>
        <end position="153"/>
    </location>
</feature>
<evidence type="ECO:0000256" key="10">
    <source>
        <dbReference type="ARBA" id="ARBA00023004"/>
    </source>
</evidence>
<dbReference type="EC" id="1.7.99.4" evidence="15"/>
<dbReference type="InterPro" id="IPR036197">
    <property type="entry name" value="NarG-like_sf"/>
</dbReference>
<keyword evidence="10" id="KW-0408">Iron</keyword>
<keyword evidence="4" id="KW-0349">Heme</keyword>
<evidence type="ECO:0000313" key="15">
    <source>
        <dbReference type="EMBL" id="MBY0098718.1"/>
    </source>
</evidence>
<proteinExistence type="predicted"/>
<evidence type="ECO:0000256" key="7">
    <source>
        <dbReference type="ARBA" id="ARBA00022982"/>
    </source>
</evidence>
<dbReference type="InterPro" id="IPR023234">
    <property type="entry name" value="NarG-like_domain"/>
</dbReference>
<evidence type="ECO:0000256" key="1">
    <source>
        <dbReference type="ARBA" id="ARBA00004651"/>
    </source>
</evidence>
<dbReference type="InterPro" id="IPR003816">
    <property type="entry name" value="Nitrate_red_gam"/>
</dbReference>
<evidence type="ECO:0000259" key="14">
    <source>
        <dbReference type="Pfam" id="PF02665"/>
    </source>
</evidence>
<evidence type="ECO:0000313" key="16">
    <source>
        <dbReference type="Proteomes" id="UP000769780"/>
    </source>
</evidence>
<dbReference type="Proteomes" id="UP000769780">
    <property type="component" value="Unassembled WGS sequence"/>
</dbReference>
<keyword evidence="2" id="KW-0813">Transport</keyword>
<feature type="transmembrane region" description="Helical" evidence="13">
    <location>
        <begin position="173"/>
        <end position="195"/>
    </location>
</feature>
<feature type="transmembrane region" description="Helical" evidence="13">
    <location>
        <begin position="6"/>
        <end position="27"/>
    </location>
</feature>
<evidence type="ECO:0000256" key="12">
    <source>
        <dbReference type="ARBA" id="ARBA00023136"/>
    </source>
</evidence>
<reference evidence="15 16" key="1">
    <citation type="submission" date="2020-07" db="EMBL/GenBank/DDBJ databases">
        <title>Fungal Genomes of the International Space Station.</title>
        <authorList>
            <person name="Seuylemezian A."/>
            <person name="Singh N.K."/>
            <person name="Wood J."/>
            <person name="Venkateswaran K."/>
        </authorList>
    </citation>
    <scope>NUCLEOTIDE SEQUENCE [LARGE SCALE GENOMIC DNA]</scope>
    <source>
        <strain evidence="15 16">PL-B2</strain>
    </source>
</reference>
<accession>A0ABS7K8X8</accession>
<dbReference type="Gene3D" id="1.20.950.20">
    <property type="entry name" value="Transmembrane di-heme cytochromes, Chain C"/>
    <property type="match status" value="1"/>
</dbReference>
<feature type="transmembrane region" description="Helical" evidence="13">
    <location>
        <begin position="48"/>
        <end position="72"/>
    </location>
</feature>
<evidence type="ECO:0000256" key="5">
    <source>
        <dbReference type="ARBA" id="ARBA00022692"/>
    </source>
</evidence>
<evidence type="ECO:0000256" key="8">
    <source>
        <dbReference type="ARBA" id="ARBA00022989"/>
    </source>
</evidence>
<evidence type="ECO:0000256" key="6">
    <source>
        <dbReference type="ARBA" id="ARBA00022723"/>
    </source>
</evidence>
<keyword evidence="16" id="KW-1185">Reference proteome</keyword>
<dbReference type="RefSeq" id="WP_221874938.1">
    <property type="nucleotide sequence ID" value="NZ_JACWFH010000026.1"/>
</dbReference>
<evidence type="ECO:0000256" key="11">
    <source>
        <dbReference type="ARBA" id="ARBA00023063"/>
    </source>
</evidence>
<keyword evidence="11" id="KW-0534">Nitrate assimilation</keyword>
<keyword evidence="3" id="KW-1003">Cell membrane</keyword>
<dbReference type="Pfam" id="PF02665">
    <property type="entry name" value="Nitrate_red_gam"/>
    <property type="match status" value="1"/>
</dbReference>
<dbReference type="SUPFAM" id="SSF103501">
    <property type="entry name" value="Respiratory nitrate reductase 1 gamma chain"/>
    <property type="match status" value="1"/>
</dbReference>
<dbReference type="InterPro" id="IPR051936">
    <property type="entry name" value="Heme-iron_electron_transfer"/>
</dbReference>
<dbReference type="PANTHER" id="PTHR30598:SF3">
    <property type="entry name" value="RESPIRATORY NITRATE REDUCTASE 1 GAMMA CHAIN"/>
    <property type="match status" value="1"/>
</dbReference>
<name>A0ABS7K8X8_9BACI</name>
<sequence>MEALLLWTVFPYICGTILIVATFYRFIYRGKSWTAPSTEIFEKKWLRIGSIVFHYGIIFAFVGHLMGVLIPIEVYNSLGVDDHTYHIFAIVGGGFAGLMVVMGLIFLLIRKFSFPRVKAHTSFGDYFTIVLLLLVAGLGTYMTIIYNTTVVAYEYRLTIGPWFRSLFTFNPVSGLMLGVPTLFKVHVVLSFLLFASIPFTKLVHMFSFPVRYPTRAPQQYRARDGYRKNEGNKL</sequence>
<feature type="transmembrane region" description="Helical" evidence="13">
    <location>
        <begin position="84"/>
        <end position="109"/>
    </location>
</feature>
<dbReference type="EMBL" id="JACWFH010000026">
    <property type="protein sequence ID" value="MBY0098718.1"/>
    <property type="molecule type" value="Genomic_DNA"/>
</dbReference>
<keyword evidence="12 13" id="KW-0472">Membrane</keyword>
<comment type="subcellular location">
    <subcellularLocation>
        <location evidence="1">Cell membrane</location>
        <topology evidence="1">Multi-pass membrane protein</topology>
    </subcellularLocation>
</comment>
<evidence type="ECO:0000256" key="13">
    <source>
        <dbReference type="SAM" id="Phobius"/>
    </source>
</evidence>
<keyword evidence="7" id="KW-0249">Electron transport</keyword>
<dbReference type="GO" id="GO:0016491">
    <property type="term" value="F:oxidoreductase activity"/>
    <property type="evidence" value="ECO:0007669"/>
    <property type="project" value="UniProtKB-KW"/>
</dbReference>
<dbReference type="NCBIfam" id="TIGR00351">
    <property type="entry name" value="narI"/>
    <property type="match status" value="1"/>
</dbReference>
<keyword evidence="6" id="KW-0479">Metal-binding</keyword>
<keyword evidence="8 13" id="KW-1133">Transmembrane helix</keyword>
<feature type="domain" description="NarG-like" evidence="14">
    <location>
        <begin position="5"/>
        <end position="223"/>
    </location>
</feature>
<gene>
    <name evidence="15" type="primary">narI</name>
    <name evidence="15" type="ORF">H0185_18295</name>
</gene>
<evidence type="ECO:0000256" key="9">
    <source>
        <dbReference type="ARBA" id="ARBA00023002"/>
    </source>
</evidence>
<evidence type="ECO:0000256" key="4">
    <source>
        <dbReference type="ARBA" id="ARBA00022617"/>
    </source>
</evidence>
<keyword evidence="9 15" id="KW-0560">Oxidoreductase</keyword>